<organism evidence="2 3">
    <name type="scientific">Peribacillus muralis</name>
    <dbReference type="NCBI Taxonomy" id="264697"/>
    <lineage>
        <taxon>Bacteria</taxon>
        <taxon>Bacillati</taxon>
        <taxon>Bacillota</taxon>
        <taxon>Bacilli</taxon>
        <taxon>Bacillales</taxon>
        <taxon>Bacillaceae</taxon>
        <taxon>Peribacillus</taxon>
    </lineage>
</organism>
<dbReference type="RefSeq" id="WP_064467236.1">
    <property type="nucleotide sequence ID" value="NZ_CP017080.1"/>
</dbReference>
<keyword evidence="3" id="KW-1185">Reference proteome</keyword>
<proteinExistence type="predicted"/>
<accession>A0A1B3XV12</accession>
<name>A0A1B3XV12_9BACI</name>
<dbReference type="EMBL" id="CP017080">
    <property type="protein sequence ID" value="AOH57048.1"/>
    <property type="molecule type" value="Genomic_DNA"/>
</dbReference>
<dbReference type="OrthoDB" id="2933871at2"/>
<reference evidence="2 3" key="1">
    <citation type="submission" date="2016-08" db="EMBL/GenBank/DDBJ databases">
        <title>Complete genome sequence of Bacillus muralis G25-68, a strain with toxicity to nematodes.</title>
        <authorList>
            <person name="Zheng Z."/>
        </authorList>
    </citation>
    <scope>NUCLEOTIDE SEQUENCE [LARGE SCALE GENOMIC DNA]</scope>
    <source>
        <strain evidence="2 3">G25-68</strain>
    </source>
</reference>
<dbReference type="Proteomes" id="UP000077926">
    <property type="component" value="Chromosome"/>
</dbReference>
<evidence type="ECO:0000256" key="1">
    <source>
        <dbReference type="SAM" id="Phobius"/>
    </source>
</evidence>
<keyword evidence="1" id="KW-0812">Transmembrane</keyword>
<evidence type="ECO:0000313" key="3">
    <source>
        <dbReference type="Proteomes" id="UP000077926"/>
    </source>
</evidence>
<sequence length="302" mass="34234">MKKKLLIAIPLILIGISVWIFYNKTDNTKGVQPGFREGSNTISYGLLDDDGKVMNNGSTLEPINNKLEYTLSLSNFIEVEREYAVMVLRNFEQTPFTVEGKPYSVYTFKAKPNKSIEFDLSVATNDRTKEIDYLIFKKPNYLIDKLDISKMDTLQEVLPMRFMVKSKGEEPKAATDLIPDDMVKEGPNDTIFVSKQKEELIILPAAKSGERVFLSVGNIGEKEENYHIIALNEWQQVSLGKDQLVGHVAVNPGERKVFEYKLPQVRHDSNFQVIALPKPYEVSESDYESTDVSGSIRTVIKP</sequence>
<keyword evidence="1" id="KW-0472">Membrane</keyword>
<gene>
    <name evidence="2" type="ORF">ABE28_022105</name>
</gene>
<protein>
    <submittedName>
        <fullName evidence="2">Uncharacterized protein</fullName>
    </submittedName>
</protein>
<keyword evidence="1" id="KW-1133">Transmembrane helix</keyword>
<feature type="transmembrane region" description="Helical" evidence="1">
    <location>
        <begin position="5"/>
        <end position="22"/>
    </location>
</feature>
<dbReference type="KEGG" id="bmur:ABE28_022105"/>
<dbReference type="AlphaFoldDB" id="A0A1B3XV12"/>
<evidence type="ECO:0000313" key="2">
    <source>
        <dbReference type="EMBL" id="AOH57048.1"/>
    </source>
</evidence>